<accession>A0A9P6C1U1</accession>
<dbReference type="Gene3D" id="3.40.50.300">
    <property type="entry name" value="P-loop containing nucleotide triphosphate hydrolases"/>
    <property type="match status" value="1"/>
</dbReference>
<keyword evidence="4" id="KW-1185">Reference proteome</keyword>
<comment type="caution">
    <text evidence="3">The sequence shown here is derived from an EMBL/GenBank/DDBJ whole genome shotgun (WGS) entry which is preliminary data.</text>
</comment>
<sequence length="395" mass="43517">MSLVQRPAGESTTKVFLELAIHRFKRSGPNIRNRAATVTARVFLTRLCQIDIAVSTRMGVSLPCSRTEMPFLETFKKLISRSPKSQKQNEEQPQAPNPGQLAFRVTLVQPATHVPTAINNDQHAYPGNDVSNISVVSVQQPPAGVSNTAAGSNNRATHPDDVILPEVPIVSTSSSVLANAHHFTIGQLTAISQNIHSGTTVLQQLGEKGKLAAMHDSSVRAYPPRCHPGTRETLRSRIVKWGMGGGSDERMLWALGPPAVGKSAVAQTIAEEFEGNGRLGASFFFSRPNNLDDPDWVIPTLAYQLATKHPQYKHIITQRLADDPSILEKNRQTQFRKLIIEPFCILMAEHPHTVREPLLIILDGLDECKDKQAQCEFIELISTHVREVKEFRSGG</sequence>
<dbReference type="AlphaFoldDB" id="A0A9P6C1U1"/>
<dbReference type="InterPro" id="IPR056884">
    <property type="entry name" value="NPHP3-like_N"/>
</dbReference>
<name>A0A9P6C1U1_9AGAR</name>
<dbReference type="InterPro" id="IPR027417">
    <property type="entry name" value="P-loop_NTPase"/>
</dbReference>
<dbReference type="Pfam" id="PF24883">
    <property type="entry name" value="NPHP3_N"/>
    <property type="match status" value="1"/>
</dbReference>
<keyword evidence="1" id="KW-0677">Repeat</keyword>
<evidence type="ECO:0000256" key="1">
    <source>
        <dbReference type="ARBA" id="ARBA00022737"/>
    </source>
</evidence>
<evidence type="ECO:0000259" key="2">
    <source>
        <dbReference type="Pfam" id="PF24883"/>
    </source>
</evidence>
<dbReference type="PANTHER" id="PTHR10039:SF16">
    <property type="entry name" value="GPI INOSITOL-DEACYLASE"/>
    <property type="match status" value="1"/>
</dbReference>
<gene>
    <name evidence="3" type="ORF">P691DRAFT_230845</name>
</gene>
<dbReference type="OrthoDB" id="3027122at2759"/>
<organism evidence="3 4">
    <name type="scientific">Macrolepiota fuliginosa MF-IS2</name>
    <dbReference type="NCBI Taxonomy" id="1400762"/>
    <lineage>
        <taxon>Eukaryota</taxon>
        <taxon>Fungi</taxon>
        <taxon>Dikarya</taxon>
        <taxon>Basidiomycota</taxon>
        <taxon>Agaricomycotina</taxon>
        <taxon>Agaricomycetes</taxon>
        <taxon>Agaricomycetidae</taxon>
        <taxon>Agaricales</taxon>
        <taxon>Agaricineae</taxon>
        <taxon>Agaricaceae</taxon>
        <taxon>Macrolepiota</taxon>
    </lineage>
</organism>
<dbReference type="EMBL" id="MU151268">
    <property type="protein sequence ID" value="KAF9446005.1"/>
    <property type="molecule type" value="Genomic_DNA"/>
</dbReference>
<dbReference type="PANTHER" id="PTHR10039">
    <property type="entry name" value="AMELOGENIN"/>
    <property type="match status" value="1"/>
</dbReference>
<proteinExistence type="predicted"/>
<evidence type="ECO:0000313" key="3">
    <source>
        <dbReference type="EMBL" id="KAF9446005.1"/>
    </source>
</evidence>
<reference evidence="3" key="1">
    <citation type="submission" date="2020-11" db="EMBL/GenBank/DDBJ databases">
        <authorList>
            <consortium name="DOE Joint Genome Institute"/>
            <person name="Ahrendt S."/>
            <person name="Riley R."/>
            <person name="Andreopoulos W."/>
            <person name="Labutti K."/>
            <person name="Pangilinan J."/>
            <person name="Ruiz-Duenas F.J."/>
            <person name="Barrasa J.M."/>
            <person name="Sanchez-Garcia M."/>
            <person name="Camarero S."/>
            <person name="Miyauchi S."/>
            <person name="Serrano A."/>
            <person name="Linde D."/>
            <person name="Babiker R."/>
            <person name="Drula E."/>
            <person name="Ayuso-Fernandez I."/>
            <person name="Pacheco R."/>
            <person name="Padilla G."/>
            <person name="Ferreira P."/>
            <person name="Barriuso J."/>
            <person name="Kellner H."/>
            <person name="Castanera R."/>
            <person name="Alfaro M."/>
            <person name="Ramirez L."/>
            <person name="Pisabarro A.G."/>
            <person name="Kuo A."/>
            <person name="Tritt A."/>
            <person name="Lipzen A."/>
            <person name="He G."/>
            <person name="Yan M."/>
            <person name="Ng V."/>
            <person name="Cullen D."/>
            <person name="Martin F."/>
            <person name="Rosso M.-N."/>
            <person name="Henrissat B."/>
            <person name="Hibbett D."/>
            <person name="Martinez A.T."/>
            <person name="Grigoriev I.V."/>
        </authorList>
    </citation>
    <scope>NUCLEOTIDE SEQUENCE</scope>
    <source>
        <strain evidence="3">MF-IS2</strain>
    </source>
</reference>
<evidence type="ECO:0000313" key="4">
    <source>
        <dbReference type="Proteomes" id="UP000807342"/>
    </source>
</evidence>
<protein>
    <recommendedName>
        <fullName evidence="2">Nephrocystin 3-like N-terminal domain-containing protein</fullName>
    </recommendedName>
</protein>
<dbReference type="Proteomes" id="UP000807342">
    <property type="component" value="Unassembled WGS sequence"/>
</dbReference>
<feature type="domain" description="Nephrocystin 3-like N-terminal" evidence="2">
    <location>
        <begin position="240"/>
        <end position="382"/>
    </location>
</feature>